<evidence type="ECO:0000313" key="4">
    <source>
        <dbReference type="Proteomes" id="UP000281975"/>
    </source>
</evidence>
<dbReference type="EMBL" id="RBIN01000004">
    <property type="protein sequence ID" value="RKR04342.1"/>
    <property type="molecule type" value="Genomic_DNA"/>
</dbReference>
<accession>A0A420WXE9</accession>
<dbReference type="PANTHER" id="PTHR31793">
    <property type="entry name" value="4-HYDROXYBENZOYL-COA THIOESTERASE FAMILY MEMBER"/>
    <property type="match status" value="1"/>
</dbReference>
<evidence type="ECO:0000256" key="2">
    <source>
        <dbReference type="ARBA" id="ARBA00022801"/>
    </source>
</evidence>
<evidence type="ECO:0000256" key="1">
    <source>
        <dbReference type="ARBA" id="ARBA00005953"/>
    </source>
</evidence>
<dbReference type="Gene3D" id="3.10.129.10">
    <property type="entry name" value="Hotdog Thioesterase"/>
    <property type="match status" value="1"/>
</dbReference>
<proteinExistence type="inferred from homology"/>
<protein>
    <submittedName>
        <fullName evidence="3">Acyl-CoA thioester hydrolase</fullName>
    </submittedName>
</protein>
<gene>
    <name evidence="3" type="ORF">C7446_1547</name>
</gene>
<dbReference type="CDD" id="cd00586">
    <property type="entry name" value="4HBT"/>
    <property type="match status" value="1"/>
</dbReference>
<dbReference type="RefSeq" id="WP_121172507.1">
    <property type="nucleotide sequence ID" value="NZ_RBIN01000004.1"/>
</dbReference>
<dbReference type="PANTHER" id="PTHR31793:SF27">
    <property type="entry name" value="NOVEL THIOESTERASE SUPERFAMILY DOMAIN AND SAPOSIN A-TYPE DOMAIN CONTAINING PROTEIN (0610012H03RIK)"/>
    <property type="match status" value="1"/>
</dbReference>
<dbReference type="GO" id="GO:0047617">
    <property type="term" value="F:fatty acyl-CoA hydrolase activity"/>
    <property type="evidence" value="ECO:0007669"/>
    <property type="project" value="TreeGrafter"/>
</dbReference>
<dbReference type="AlphaFoldDB" id="A0A420WXE9"/>
<organism evidence="3 4">
    <name type="scientific">Kushneria sinocarnis</name>
    <dbReference type="NCBI Taxonomy" id="595502"/>
    <lineage>
        <taxon>Bacteria</taxon>
        <taxon>Pseudomonadati</taxon>
        <taxon>Pseudomonadota</taxon>
        <taxon>Gammaproteobacteria</taxon>
        <taxon>Oceanospirillales</taxon>
        <taxon>Halomonadaceae</taxon>
        <taxon>Kushneria</taxon>
    </lineage>
</organism>
<name>A0A420WXE9_9GAMM</name>
<dbReference type="OrthoDB" id="9800856at2"/>
<keyword evidence="2 3" id="KW-0378">Hydrolase</keyword>
<keyword evidence="4" id="KW-1185">Reference proteome</keyword>
<comment type="caution">
    <text evidence="3">The sequence shown here is derived from an EMBL/GenBank/DDBJ whole genome shotgun (WGS) entry which is preliminary data.</text>
</comment>
<sequence length="149" mass="16949">MVQIAVSAEVELQVAFGDVDMMAIVWHGHYVRYFEAARNALLDRIGYNVETMRAFGHEWPVVDLRIRYALPARFNQRLIARAELVEWLHRLRIRYTVSDADSGTRLTRGHTDQAAVDMATGRLCMNTPDILRERLAPWLAPPASGDPCS</sequence>
<dbReference type="Proteomes" id="UP000281975">
    <property type="component" value="Unassembled WGS sequence"/>
</dbReference>
<dbReference type="Pfam" id="PF13279">
    <property type="entry name" value="4HBT_2"/>
    <property type="match status" value="1"/>
</dbReference>
<comment type="similarity">
    <text evidence="1">Belongs to the 4-hydroxybenzoyl-CoA thioesterase family.</text>
</comment>
<dbReference type="SUPFAM" id="SSF54637">
    <property type="entry name" value="Thioesterase/thiol ester dehydrase-isomerase"/>
    <property type="match status" value="1"/>
</dbReference>
<evidence type="ECO:0000313" key="3">
    <source>
        <dbReference type="EMBL" id="RKR04342.1"/>
    </source>
</evidence>
<reference evidence="3 4" key="1">
    <citation type="submission" date="2018-10" db="EMBL/GenBank/DDBJ databases">
        <title>Genomic Encyclopedia of Type Strains, Phase IV (KMG-IV): sequencing the most valuable type-strain genomes for metagenomic binning, comparative biology and taxonomic classification.</title>
        <authorList>
            <person name="Goeker M."/>
        </authorList>
    </citation>
    <scope>NUCLEOTIDE SEQUENCE [LARGE SCALE GENOMIC DNA]</scope>
    <source>
        <strain evidence="3 4">DSM 23229</strain>
    </source>
</reference>
<dbReference type="InterPro" id="IPR029069">
    <property type="entry name" value="HotDog_dom_sf"/>
</dbReference>
<dbReference type="InterPro" id="IPR050563">
    <property type="entry name" value="4-hydroxybenzoyl-CoA_TE"/>
</dbReference>